<dbReference type="RefSeq" id="WP_264881337.1">
    <property type="nucleotide sequence ID" value="NZ_JAPDOB010000001.1"/>
</dbReference>
<keyword evidence="2" id="KW-1185">Reference proteome</keyword>
<protein>
    <submittedName>
        <fullName evidence="1">Uncharacterized protein</fullName>
    </submittedName>
</protein>
<proteinExistence type="predicted"/>
<reference evidence="1 2" key="1">
    <citation type="submission" date="2022-10" db="EMBL/GenBank/DDBJ databases">
        <title>Sphingomonas sp.</title>
        <authorList>
            <person name="Jin C."/>
        </authorList>
    </citation>
    <scope>NUCLEOTIDE SEQUENCE [LARGE SCALE GENOMIC DNA]</scope>
    <source>
        <strain evidence="1 2">BN140010</strain>
    </source>
</reference>
<organism evidence="1 2">
    <name type="scientific">Sphingomonas arvum</name>
    <dbReference type="NCBI Taxonomy" id="2992113"/>
    <lineage>
        <taxon>Bacteria</taxon>
        <taxon>Pseudomonadati</taxon>
        <taxon>Pseudomonadota</taxon>
        <taxon>Alphaproteobacteria</taxon>
        <taxon>Sphingomonadales</taxon>
        <taxon>Sphingomonadaceae</taxon>
        <taxon>Sphingomonas</taxon>
    </lineage>
</organism>
<comment type="caution">
    <text evidence="1">The sequence shown here is derived from an EMBL/GenBank/DDBJ whole genome shotgun (WGS) entry which is preliminary data.</text>
</comment>
<accession>A0ABT3JDS4</accession>
<dbReference type="EMBL" id="JAPDOB010000001">
    <property type="protein sequence ID" value="MCW3797191.1"/>
    <property type="molecule type" value="Genomic_DNA"/>
</dbReference>
<evidence type="ECO:0000313" key="1">
    <source>
        <dbReference type="EMBL" id="MCW3797191.1"/>
    </source>
</evidence>
<gene>
    <name evidence="1" type="ORF">OMW55_05130</name>
</gene>
<dbReference type="Proteomes" id="UP001526246">
    <property type="component" value="Unassembled WGS sequence"/>
</dbReference>
<sequence length="49" mass="5366">MTVALPALEHFNREAGPVIHDFNPELTSADLPARMKIRSGKTFEQQGSG</sequence>
<name>A0ABT3JDS4_9SPHN</name>
<evidence type="ECO:0000313" key="2">
    <source>
        <dbReference type="Proteomes" id="UP001526246"/>
    </source>
</evidence>